<accession>A0A182JHW2</accession>
<proteinExistence type="predicted"/>
<feature type="region of interest" description="Disordered" evidence="1">
    <location>
        <begin position="18"/>
        <end position="39"/>
    </location>
</feature>
<evidence type="ECO:0000256" key="1">
    <source>
        <dbReference type="SAM" id="MobiDB-lite"/>
    </source>
</evidence>
<reference evidence="2" key="1">
    <citation type="submission" date="2022-08" db="UniProtKB">
        <authorList>
            <consortium name="EnsemblMetazoa"/>
        </authorList>
    </citation>
    <scope>IDENTIFICATION</scope>
    <source>
        <strain evidence="2">EBRO</strain>
    </source>
</reference>
<protein>
    <submittedName>
        <fullName evidence="2">Uncharacterized protein</fullName>
    </submittedName>
</protein>
<dbReference type="EnsemblMetazoa" id="AATE018403-RA">
    <property type="protein sequence ID" value="AATE018403-PA.1"/>
    <property type="gene ID" value="AATE018403"/>
</dbReference>
<sequence>MPPVLGYGVSHHNAYYDQRQQQHHQTRRMSLDSQQQHPVAPQAIMADCLSVMGNAIAPELKPRVPTMSEKDLTRRHHPCYTRTQPYFS</sequence>
<evidence type="ECO:0000313" key="2">
    <source>
        <dbReference type="EnsemblMetazoa" id="AATE018403-PA.1"/>
    </source>
</evidence>
<dbReference type="VEuPathDB" id="VectorBase:AATE018403"/>
<name>A0A182JHW2_ANOAO</name>
<feature type="region of interest" description="Disordered" evidence="1">
    <location>
        <begin position="60"/>
        <end position="88"/>
    </location>
</feature>
<dbReference type="STRING" id="41427.A0A182JHW2"/>
<organism evidence="2">
    <name type="scientific">Anopheles atroparvus</name>
    <name type="common">European mosquito</name>
    <dbReference type="NCBI Taxonomy" id="41427"/>
    <lineage>
        <taxon>Eukaryota</taxon>
        <taxon>Metazoa</taxon>
        <taxon>Ecdysozoa</taxon>
        <taxon>Arthropoda</taxon>
        <taxon>Hexapoda</taxon>
        <taxon>Insecta</taxon>
        <taxon>Pterygota</taxon>
        <taxon>Neoptera</taxon>
        <taxon>Endopterygota</taxon>
        <taxon>Diptera</taxon>
        <taxon>Nematocera</taxon>
        <taxon>Culicoidea</taxon>
        <taxon>Culicidae</taxon>
        <taxon>Anophelinae</taxon>
        <taxon>Anopheles</taxon>
    </lineage>
</organism>
<dbReference type="AlphaFoldDB" id="A0A182JHW2"/>